<keyword evidence="1" id="KW-1133">Transmembrane helix</keyword>
<reference evidence="2" key="1">
    <citation type="submission" date="2020-10" db="EMBL/GenBank/DDBJ databases">
        <authorList>
            <person name="Lu T."/>
            <person name="Wang Q."/>
            <person name="Han X."/>
        </authorList>
    </citation>
    <scope>NUCLEOTIDE SEQUENCE</scope>
    <source>
        <strain evidence="2">WQ 117</strain>
    </source>
</reference>
<dbReference type="Proteomes" id="UP000608754">
    <property type="component" value="Unassembled WGS sequence"/>
</dbReference>
<keyword evidence="3" id="KW-1185">Reference proteome</keyword>
<proteinExistence type="predicted"/>
<evidence type="ECO:0000313" key="2">
    <source>
        <dbReference type="EMBL" id="MBF0597278.1"/>
    </source>
</evidence>
<evidence type="ECO:0000313" key="3">
    <source>
        <dbReference type="Proteomes" id="UP000608754"/>
    </source>
</evidence>
<feature type="transmembrane region" description="Helical" evidence="1">
    <location>
        <begin position="50"/>
        <end position="69"/>
    </location>
</feature>
<gene>
    <name evidence="2" type="ORF">IM532_07435</name>
</gene>
<accession>A0A8J7K4B9</accession>
<sequence length="203" mass="23569">MDKYSFDRFIKQKDQNKSKKVIRFIASFFILSLVSYVFIQFGFFKENNTAYYIFIGILATAVAYFNGYFKAPKEDVDGIIDGKITFTTDSIIIGGDKYLINDIVSITIQNDDYKGKKVLEHGEFEKENGSQGVDNKLILDLGTRNLIEANFKQKSEKEFEKLKALLINYHLKNKLTFDDLVYIMKVEYDIDKIELKKRIAKKS</sequence>
<dbReference type="RefSeq" id="WP_194182826.1">
    <property type="nucleotide sequence ID" value="NZ_JADGIK010000004.1"/>
</dbReference>
<feature type="transmembrane region" description="Helical" evidence="1">
    <location>
        <begin position="21"/>
        <end position="44"/>
    </location>
</feature>
<dbReference type="EMBL" id="JADGIK010000004">
    <property type="protein sequence ID" value="MBF0597278.1"/>
    <property type="molecule type" value="Genomic_DNA"/>
</dbReference>
<organism evidence="2 3">
    <name type="scientific">Faecalibacter rhinopitheci</name>
    <dbReference type="NCBI Taxonomy" id="2779678"/>
    <lineage>
        <taxon>Bacteria</taxon>
        <taxon>Pseudomonadati</taxon>
        <taxon>Bacteroidota</taxon>
        <taxon>Flavobacteriia</taxon>
        <taxon>Flavobacteriales</taxon>
        <taxon>Weeksellaceae</taxon>
        <taxon>Faecalibacter</taxon>
    </lineage>
</organism>
<keyword evidence="1" id="KW-0472">Membrane</keyword>
<dbReference type="AlphaFoldDB" id="A0A8J7K4B9"/>
<evidence type="ECO:0000256" key="1">
    <source>
        <dbReference type="SAM" id="Phobius"/>
    </source>
</evidence>
<keyword evidence="1" id="KW-0812">Transmembrane</keyword>
<protein>
    <submittedName>
        <fullName evidence="2">Uncharacterized protein</fullName>
    </submittedName>
</protein>
<comment type="caution">
    <text evidence="2">The sequence shown here is derived from an EMBL/GenBank/DDBJ whole genome shotgun (WGS) entry which is preliminary data.</text>
</comment>
<name>A0A8J7K4B9_9FLAO</name>